<dbReference type="RefSeq" id="WP_071611359.1">
    <property type="nucleotide sequence ID" value="NZ_CP015756.1"/>
</dbReference>
<keyword evidence="1" id="KW-0812">Transmembrane</keyword>
<name>A0A1J0GDT4_9CLOT</name>
<dbReference type="OrthoDB" id="1925224at2"/>
<keyword evidence="1" id="KW-0472">Membrane</keyword>
<sequence length="81" mass="9946">MNYDLINLIQLMFLVICFTGILSYTLYTYKSFKHKTKENITRSVLIQWLGFIKKVLAEDYIIYEKYVIWIYVERLKIEMMF</sequence>
<evidence type="ECO:0000313" key="2">
    <source>
        <dbReference type="EMBL" id="APC39062.1"/>
    </source>
</evidence>
<keyword evidence="3" id="KW-1185">Reference proteome</keyword>
<dbReference type="STRING" id="1552.A7L45_02750"/>
<dbReference type="AlphaFoldDB" id="A0A1J0GDT4"/>
<organism evidence="2 3">
    <name type="scientific">Clostridium estertheticum subsp. estertheticum</name>
    <dbReference type="NCBI Taxonomy" id="1552"/>
    <lineage>
        <taxon>Bacteria</taxon>
        <taxon>Bacillati</taxon>
        <taxon>Bacillota</taxon>
        <taxon>Clostridia</taxon>
        <taxon>Eubacteriales</taxon>
        <taxon>Clostridiaceae</taxon>
        <taxon>Clostridium</taxon>
    </lineage>
</organism>
<dbReference type="GeneID" id="83591296"/>
<gene>
    <name evidence="2" type="ORF">A7L45_02750</name>
</gene>
<evidence type="ECO:0000313" key="3">
    <source>
        <dbReference type="Proteomes" id="UP000182569"/>
    </source>
</evidence>
<proteinExistence type="predicted"/>
<keyword evidence="1" id="KW-1133">Transmembrane helix</keyword>
<evidence type="ECO:0000256" key="1">
    <source>
        <dbReference type="SAM" id="Phobius"/>
    </source>
</evidence>
<dbReference type="Proteomes" id="UP000182569">
    <property type="component" value="Chromosome"/>
</dbReference>
<dbReference type="EMBL" id="CP015756">
    <property type="protein sequence ID" value="APC39062.1"/>
    <property type="molecule type" value="Genomic_DNA"/>
</dbReference>
<accession>A0A1J0GDT4</accession>
<reference evidence="3" key="1">
    <citation type="journal article" date="2016" name="Front. Microbiol.">
        <title>Complete Genome Sequence of Clostridium estertheticum DSM 8809, a Microbe Identified in Spoiled Vacuum Packed Beef.</title>
        <authorList>
            <person name="Yu Z."/>
            <person name="Gunn L."/>
            <person name="Brennan E."/>
            <person name="Reid R."/>
            <person name="Wall P.G."/>
            <person name="Gaora O.P."/>
            <person name="Hurley D."/>
            <person name="Bolton D."/>
            <person name="Fanning S."/>
        </authorList>
    </citation>
    <scope>NUCLEOTIDE SEQUENCE [LARGE SCALE GENOMIC DNA]</scope>
    <source>
        <strain evidence="3">DSM 8809</strain>
    </source>
</reference>
<protein>
    <submittedName>
        <fullName evidence="2">Uncharacterized protein</fullName>
    </submittedName>
</protein>
<dbReference type="KEGG" id="ceu:A7L45_02750"/>
<feature type="transmembrane region" description="Helical" evidence="1">
    <location>
        <begin position="6"/>
        <end position="27"/>
    </location>
</feature>